<evidence type="ECO:0000313" key="2">
    <source>
        <dbReference type="EMBL" id="CAF0879902.1"/>
    </source>
</evidence>
<dbReference type="Proteomes" id="UP000663882">
    <property type="component" value="Unassembled WGS sequence"/>
</dbReference>
<feature type="transmembrane region" description="Helical" evidence="1">
    <location>
        <begin position="44"/>
        <end position="64"/>
    </location>
</feature>
<dbReference type="OrthoDB" id="408511at2759"/>
<name>A0A813Y2R5_9BILA</name>
<sequence length="85" mass="9506">MQKIEIIFAFIMSFTMMVVATNLNNTQKKAGVDWFVLAKGNARYIVAGVFKILTLGGFGIWWLVDVIRIGVNKFNDGNGAPLKPW</sequence>
<reference evidence="2" key="1">
    <citation type="submission" date="2021-02" db="EMBL/GenBank/DDBJ databases">
        <authorList>
            <person name="Nowell W R."/>
        </authorList>
    </citation>
    <scope>NUCLEOTIDE SEQUENCE</scope>
</reference>
<keyword evidence="1" id="KW-0472">Membrane</keyword>
<dbReference type="EMBL" id="CAJNOO010000258">
    <property type="protein sequence ID" value="CAF0879902.1"/>
    <property type="molecule type" value="Genomic_DNA"/>
</dbReference>
<keyword evidence="1" id="KW-1133">Transmembrane helix</keyword>
<evidence type="ECO:0000313" key="3">
    <source>
        <dbReference type="Proteomes" id="UP000663882"/>
    </source>
</evidence>
<proteinExistence type="predicted"/>
<keyword evidence="1" id="KW-0812">Transmembrane</keyword>
<protein>
    <submittedName>
        <fullName evidence="2">Uncharacterized protein</fullName>
    </submittedName>
</protein>
<feature type="transmembrane region" description="Helical" evidence="1">
    <location>
        <begin position="6"/>
        <end position="23"/>
    </location>
</feature>
<accession>A0A813Y2R5</accession>
<organism evidence="2 3">
    <name type="scientific">Rotaria sordida</name>
    <dbReference type="NCBI Taxonomy" id="392033"/>
    <lineage>
        <taxon>Eukaryota</taxon>
        <taxon>Metazoa</taxon>
        <taxon>Spiralia</taxon>
        <taxon>Gnathifera</taxon>
        <taxon>Rotifera</taxon>
        <taxon>Eurotatoria</taxon>
        <taxon>Bdelloidea</taxon>
        <taxon>Philodinida</taxon>
        <taxon>Philodinidae</taxon>
        <taxon>Rotaria</taxon>
    </lineage>
</organism>
<evidence type="ECO:0000256" key="1">
    <source>
        <dbReference type="SAM" id="Phobius"/>
    </source>
</evidence>
<gene>
    <name evidence="2" type="ORF">RFH988_LOCUS7911</name>
</gene>
<comment type="caution">
    <text evidence="2">The sequence shown here is derived from an EMBL/GenBank/DDBJ whole genome shotgun (WGS) entry which is preliminary data.</text>
</comment>
<dbReference type="AlphaFoldDB" id="A0A813Y2R5"/>